<comment type="caution">
    <text evidence="1">The sequence shown here is derived from an EMBL/GenBank/DDBJ whole genome shotgun (WGS) entry which is preliminary data.</text>
</comment>
<protein>
    <submittedName>
        <fullName evidence="1">Uncharacterized protein</fullName>
    </submittedName>
</protein>
<gene>
    <name evidence="1" type="ORF">CQW23_31976</name>
</gene>
<organism evidence="1 2">
    <name type="scientific">Capsicum baccatum</name>
    <name type="common">Peruvian pepper</name>
    <dbReference type="NCBI Taxonomy" id="33114"/>
    <lineage>
        <taxon>Eukaryota</taxon>
        <taxon>Viridiplantae</taxon>
        <taxon>Streptophyta</taxon>
        <taxon>Embryophyta</taxon>
        <taxon>Tracheophyta</taxon>
        <taxon>Spermatophyta</taxon>
        <taxon>Magnoliopsida</taxon>
        <taxon>eudicotyledons</taxon>
        <taxon>Gunneridae</taxon>
        <taxon>Pentapetalae</taxon>
        <taxon>asterids</taxon>
        <taxon>lamiids</taxon>
        <taxon>Solanales</taxon>
        <taxon>Solanaceae</taxon>
        <taxon>Solanoideae</taxon>
        <taxon>Capsiceae</taxon>
        <taxon>Capsicum</taxon>
    </lineage>
</organism>
<dbReference type="EMBL" id="MLFT02000220">
    <property type="protein sequence ID" value="PHT28419.1"/>
    <property type="molecule type" value="Genomic_DNA"/>
</dbReference>
<dbReference type="Proteomes" id="UP000224567">
    <property type="component" value="Unassembled WGS sequence"/>
</dbReference>
<evidence type="ECO:0000313" key="2">
    <source>
        <dbReference type="Proteomes" id="UP000224567"/>
    </source>
</evidence>
<evidence type="ECO:0000313" key="1">
    <source>
        <dbReference type="EMBL" id="PHT28419.1"/>
    </source>
</evidence>
<sequence length="161" mass="18830">MDNIDDCISSCHHSTSSAMMTEEQLNFLLQNLHHQCKYRAEQIFPLDTQYEILHNVSVNMKDFHGLIVNGYIEHEIVQYVLPQFQLLAERVGIFLWHDRLDRDSRLFKLAHLLMKIIPIELEVMHICYTNLKSSPSAEVGCFIKQFLETSPDNLGEYLIHL</sequence>
<name>A0A2G2V639_CAPBA</name>
<keyword evidence="2" id="KW-1185">Reference proteome</keyword>
<reference evidence="2" key="2">
    <citation type="journal article" date="2017" name="J. Anim. Genet.">
        <title>Multiple reference genome sequences of hot pepper reveal the massive evolution of plant disease resistance genes by retroduplication.</title>
        <authorList>
            <person name="Kim S."/>
            <person name="Park J."/>
            <person name="Yeom S.-I."/>
            <person name="Kim Y.-M."/>
            <person name="Seo E."/>
            <person name="Kim K.-T."/>
            <person name="Kim M.-S."/>
            <person name="Lee J.M."/>
            <person name="Cheong K."/>
            <person name="Shin H.-S."/>
            <person name="Kim S.-B."/>
            <person name="Han K."/>
            <person name="Lee J."/>
            <person name="Park M."/>
            <person name="Lee H.-A."/>
            <person name="Lee H.-Y."/>
            <person name="Lee Y."/>
            <person name="Oh S."/>
            <person name="Lee J.H."/>
            <person name="Choi E."/>
            <person name="Choi E."/>
            <person name="Lee S.E."/>
            <person name="Jeon J."/>
            <person name="Kim H."/>
            <person name="Choi G."/>
            <person name="Song H."/>
            <person name="Lee J."/>
            <person name="Lee S.-C."/>
            <person name="Kwon J.-K."/>
            <person name="Lee H.-Y."/>
            <person name="Koo N."/>
            <person name="Hong Y."/>
            <person name="Kim R.W."/>
            <person name="Kang W.-H."/>
            <person name="Huh J.H."/>
            <person name="Kang B.-C."/>
            <person name="Yang T.-J."/>
            <person name="Lee Y.-H."/>
            <person name="Bennetzen J.L."/>
            <person name="Choi D."/>
        </authorList>
    </citation>
    <scope>NUCLEOTIDE SEQUENCE [LARGE SCALE GENOMIC DNA]</scope>
    <source>
        <strain evidence="2">cv. PBC81</strain>
    </source>
</reference>
<dbReference type="OrthoDB" id="1310753at2759"/>
<proteinExistence type="predicted"/>
<reference evidence="1 2" key="1">
    <citation type="journal article" date="2017" name="Genome Biol.">
        <title>New reference genome sequences of hot pepper reveal the massive evolution of plant disease-resistance genes by retroduplication.</title>
        <authorList>
            <person name="Kim S."/>
            <person name="Park J."/>
            <person name="Yeom S.I."/>
            <person name="Kim Y.M."/>
            <person name="Seo E."/>
            <person name="Kim K.T."/>
            <person name="Kim M.S."/>
            <person name="Lee J.M."/>
            <person name="Cheong K."/>
            <person name="Shin H.S."/>
            <person name="Kim S.B."/>
            <person name="Han K."/>
            <person name="Lee J."/>
            <person name="Park M."/>
            <person name="Lee H.A."/>
            <person name="Lee H.Y."/>
            <person name="Lee Y."/>
            <person name="Oh S."/>
            <person name="Lee J.H."/>
            <person name="Choi E."/>
            <person name="Choi E."/>
            <person name="Lee S.E."/>
            <person name="Jeon J."/>
            <person name="Kim H."/>
            <person name="Choi G."/>
            <person name="Song H."/>
            <person name="Lee J."/>
            <person name="Lee S.C."/>
            <person name="Kwon J.K."/>
            <person name="Lee H.Y."/>
            <person name="Koo N."/>
            <person name="Hong Y."/>
            <person name="Kim R.W."/>
            <person name="Kang W.H."/>
            <person name="Huh J.H."/>
            <person name="Kang B.C."/>
            <person name="Yang T.J."/>
            <person name="Lee Y.H."/>
            <person name="Bennetzen J.L."/>
            <person name="Choi D."/>
        </authorList>
    </citation>
    <scope>NUCLEOTIDE SEQUENCE [LARGE SCALE GENOMIC DNA]</scope>
    <source>
        <strain evidence="2">cv. PBC81</strain>
    </source>
</reference>
<accession>A0A2G2V639</accession>
<dbReference type="AlphaFoldDB" id="A0A2G2V639"/>